<name>A0A1F5L242_PENAI</name>
<comment type="caution">
    <text evidence="3">The sequence shown here is derived from an EMBL/GenBank/DDBJ whole genome shotgun (WGS) entry which is preliminary data.</text>
</comment>
<feature type="compositionally biased region" description="Polar residues" evidence="2">
    <location>
        <begin position="7"/>
        <end position="17"/>
    </location>
</feature>
<reference evidence="3 4" key="1">
    <citation type="journal article" date="2016" name="Sci. Rep.">
        <title>Penicillium arizonense, a new, genome sequenced fungal species, reveals a high chemical diversity in secreted metabolites.</title>
        <authorList>
            <person name="Grijseels S."/>
            <person name="Nielsen J.C."/>
            <person name="Randelovic M."/>
            <person name="Nielsen J."/>
            <person name="Nielsen K.F."/>
            <person name="Workman M."/>
            <person name="Frisvad J.C."/>
        </authorList>
    </citation>
    <scope>NUCLEOTIDE SEQUENCE [LARGE SCALE GENOMIC DNA]</scope>
    <source>
        <strain evidence="3 4">CBS 141311</strain>
    </source>
</reference>
<evidence type="ECO:0000313" key="3">
    <source>
        <dbReference type="EMBL" id="OGE47029.1"/>
    </source>
</evidence>
<keyword evidence="1" id="KW-0175">Coiled coil</keyword>
<feature type="coiled-coil region" evidence="1">
    <location>
        <begin position="79"/>
        <end position="141"/>
    </location>
</feature>
<protein>
    <submittedName>
        <fullName evidence="3">Uncharacterized protein</fullName>
    </submittedName>
</protein>
<dbReference type="EMBL" id="LXJU01000074">
    <property type="protein sequence ID" value="OGE47029.1"/>
    <property type="molecule type" value="Genomic_DNA"/>
</dbReference>
<feature type="compositionally biased region" description="Pro residues" evidence="2">
    <location>
        <begin position="25"/>
        <end position="42"/>
    </location>
</feature>
<dbReference type="GeneID" id="34582390"/>
<dbReference type="RefSeq" id="XP_022482496.1">
    <property type="nucleotide sequence ID" value="XM_022637656.1"/>
</dbReference>
<feature type="compositionally biased region" description="Basic and acidic residues" evidence="2">
    <location>
        <begin position="58"/>
        <end position="68"/>
    </location>
</feature>
<evidence type="ECO:0000256" key="2">
    <source>
        <dbReference type="SAM" id="MobiDB-lite"/>
    </source>
</evidence>
<feature type="region of interest" description="Disordered" evidence="2">
    <location>
        <begin position="1"/>
        <end position="68"/>
    </location>
</feature>
<evidence type="ECO:0000256" key="1">
    <source>
        <dbReference type="SAM" id="Coils"/>
    </source>
</evidence>
<keyword evidence="4" id="KW-1185">Reference proteome</keyword>
<organism evidence="3 4">
    <name type="scientific">Penicillium arizonense</name>
    <dbReference type="NCBI Taxonomy" id="1835702"/>
    <lineage>
        <taxon>Eukaryota</taxon>
        <taxon>Fungi</taxon>
        <taxon>Dikarya</taxon>
        <taxon>Ascomycota</taxon>
        <taxon>Pezizomycotina</taxon>
        <taxon>Eurotiomycetes</taxon>
        <taxon>Eurotiomycetidae</taxon>
        <taxon>Eurotiales</taxon>
        <taxon>Aspergillaceae</taxon>
        <taxon>Penicillium</taxon>
    </lineage>
</organism>
<accession>A0A1F5L242</accession>
<sequence length="236" mass="26271">MPKIPTASRTRTVTATPKTRVGAPTIPPGQPFPPRANRPPRPANQGTHQRPPALPTHGPERHPRGEESDIVHANCNTIFKKADQDRRQLTSQLKEAADTARRWDLEKAQLQGKVRKLMSELNESKQKTQELEKRLDDATLDRTNYVSRKEHEKILKDLFDASSSVTKMAEAEIDASQNAYISTLLSDSDVAQGSWLDQSKQFAMLDNPAVPDVNASTFSIPDPPALPGFDDYVEMP</sequence>
<evidence type="ECO:0000313" key="4">
    <source>
        <dbReference type="Proteomes" id="UP000177622"/>
    </source>
</evidence>
<dbReference type="OrthoDB" id="4258705at2759"/>
<proteinExistence type="predicted"/>
<dbReference type="Proteomes" id="UP000177622">
    <property type="component" value="Unassembled WGS sequence"/>
</dbReference>
<dbReference type="AlphaFoldDB" id="A0A1F5L242"/>
<gene>
    <name evidence="3" type="ORF">PENARI_c074G10547</name>
</gene>